<reference evidence="3" key="1">
    <citation type="submission" date="2015-09" db="EMBL/GenBank/DDBJ databases">
        <authorList>
            <consortium name="Pathogen Informatics"/>
        </authorList>
    </citation>
    <scope>NUCLEOTIDE SEQUENCE [LARGE SCALE GENOMIC DNA]</scope>
    <source>
        <strain evidence="3">Lake Konstanz</strain>
    </source>
</reference>
<evidence type="ECO:0000256" key="1">
    <source>
        <dbReference type="SAM" id="Phobius"/>
    </source>
</evidence>
<sequence length="166" mass="18341">MIAAVHAVECFFVLSALRVGVMLLHVVYFSRGRSRGLAAANVMQHASQSALLMAFACLMLEDATTKTGNDGASFNAIHVFAYVVSVTSAVRIVLLTLTFVWETQQSVSALESVVNNIPMNLTFNQKNRRDSKIVSAGQLKNLIYEICNHQRARHTLLRPSLHPRSQ</sequence>
<evidence type="ECO:0000313" key="3">
    <source>
        <dbReference type="Proteomes" id="UP000051952"/>
    </source>
</evidence>
<keyword evidence="3" id="KW-1185">Reference proteome</keyword>
<keyword evidence="1" id="KW-1133">Transmembrane helix</keyword>
<dbReference type="AlphaFoldDB" id="A0A0S4JF23"/>
<name>A0A0S4JF23_BODSA</name>
<proteinExistence type="predicted"/>
<gene>
    <name evidence="2" type="ORF">BSAL_11795</name>
</gene>
<dbReference type="VEuPathDB" id="TriTrypDB:BSAL_11795"/>
<feature type="transmembrane region" description="Helical" evidence="1">
    <location>
        <begin position="6"/>
        <end position="30"/>
    </location>
</feature>
<evidence type="ECO:0000313" key="2">
    <source>
        <dbReference type="EMBL" id="CUG87761.1"/>
    </source>
</evidence>
<organism evidence="2 3">
    <name type="scientific">Bodo saltans</name>
    <name type="common">Flagellated protozoan</name>
    <dbReference type="NCBI Taxonomy" id="75058"/>
    <lineage>
        <taxon>Eukaryota</taxon>
        <taxon>Discoba</taxon>
        <taxon>Euglenozoa</taxon>
        <taxon>Kinetoplastea</taxon>
        <taxon>Metakinetoplastina</taxon>
        <taxon>Eubodonida</taxon>
        <taxon>Bodonidae</taxon>
        <taxon>Bodo</taxon>
    </lineage>
</organism>
<feature type="transmembrane region" description="Helical" evidence="1">
    <location>
        <begin position="80"/>
        <end position="101"/>
    </location>
</feature>
<protein>
    <submittedName>
        <fullName evidence="2">Membrane-associated protein, putative</fullName>
    </submittedName>
</protein>
<accession>A0A0S4JF23</accession>
<dbReference type="Proteomes" id="UP000051952">
    <property type="component" value="Unassembled WGS sequence"/>
</dbReference>
<keyword evidence="1" id="KW-0472">Membrane</keyword>
<dbReference type="EMBL" id="CYKH01001587">
    <property type="protein sequence ID" value="CUG87761.1"/>
    <property type="molecule type" value="Genomic_DNA"/>
</dbReference>
<keyword evidence="1" id="KW-0812">Transmembrane</keyword>